<dbReference type="InterPro" id="IPR036291">
    <property type="entry name" value="NAD(P)-bd_dom_sf"/>
</dbReference>
<evidence type="ECO:0000256" key="3">
    <source>
        <dbReference type="SAM" id="MobiDB-lite"/>
    </source>
</evidence>
<dbReference type="Pfam" id="PF13561">
    <property type="entry name" value="adh_short_C2"/>
    <property type="match status" value="1"/>
</dbReference>
<evidence type="ECO:0000313" key="4">
    <source>
        <dbReference type="EMBL" id="MTE22002.1"/>
    </source>
</evidence>
<dbReference type="InterPro" id="IPR011294">
    <property type="entry name" value="3-OHbutyrate_DH"/>
</dbReference>
<reference evidence="4 5" key="1">
    <citation type="submission" date="2019-11" db="EMBL/GenBank/DDBJ databases">
        <authorList>
            <person name="Yuan L."/>
        </authorList>
    </citation>
    <scope>NUCLEOTIDE SEQUENCE [LARGE SCALE GENOMIC DNA]</scope>
    <source>
        <strain evidence="4 5">TRM43335</strain>
    </source>
</reference>
<dbReference type="PANTHER" id="PTHR42879">
    <property type="entry name" value="3-OXOACYL-(ACYL-CARRIER-PROTEIN) REDUCTASE"/>
    <property type="match status" value="1"/>
</dbReference>
<dbReference type="SUPFAM" id="SSF51735">
    <property type="entry name" value="NAD(P)-binding Rossmann-fold domains"/>
    <property type="match status" value="1"/>
</dbReference>
<gene>
    <name evidence="4" type="ORF">F0L17_23385</name>
</gene>
<protein>
    <submittedName>
        <fullName evidence="4">3-hydroxybutyrate dehydrogenase</fullName>
        <ecNumber evidence="4">1.1.1.30</ecNumber>
    </submittedName>
</protein>
<evidence type="ECO:0000256" key="2">
    <source>
        <dbReference type="ARBA" id="ARBA00023002"/>
    </source>
</evidence>
<keyword evidence="5" id="KW-1185">Reference proteome</keyword>
<dbReference type="OrthoDB" id="9786435at2"/>
<feature type="region of interest" description="Disordered" evidence="3">
    <location>
        <begin position="1"/>
        <end position="30"/>
    </location>
</feature>
<dbReference type="InterPro" id="IPR050259">
    <property type="entry name" value="SDR"/>
</dbReference>
<dbReference type="EC" id="1.1.1.30" evidence="4"/>
<dbReference type="NCBIfam" id="NF009093">
    <property type="entry name" value="PRK12429.1"/>
    <property type="match status" value="1"/>
</dbReference>
<comment type="caution">
    <text evidence="4">The sequence shown here is derived from an EMBL/GenBank/DDBJ whole genome shotgun (WGS) entry which is preliminary data.</text>
</comment>
<dbReference type="InterPro" id="IPR002347">
    <property type="entry name" value="SDR_fam"/>
</dbReference>
<feature type="compositionally biased region" description="Basic and acidic residues" evidence="3">
    <location>
        <begin position="1"/>
        <end position="11"/>
    </location>
</feature>
<dbReference type="PRINTS" id="PR00081">
    <property type="entry name" value="GDHRDH"/>
</dbReference>
<keyword evidence="2 4" id="KW-0560">Oxidoreductase</keyword>
<dbReference type="PROSITE" id="PS00061">
    <property type="entry name" value="ADH_SHORT"/>
    <property type="match status" value="1"/>
</dbReference>
<accession>A0A6G2BJD4</accession>
<dbReference type="Gene3D" id="3.40.50.720">
    <property type="entry name" value="NAD(P)-binding Rossmann-like Domain"/>
    <property type="match status" value="1"/>
</dbReference>
<dbReference type="Proteomes" id="UP000473014">
    <property type="component" value="Unassembled WGS sequence"/>
</dbReference>
<dbReference type="AlphaFoldDB" id="A0A6G2BJD4"/>
<sequence>MTAPRTPRDEPASPAVPAAPTAPTAPLDLGGRTALVTGAAGGIGRACVLRLAAAGARVRAVDRDADGLRGLADLADGLPGAVEPVHLDLTDLDAAERAADGTDVLVNNAGLQLVRPLEEFPPDVFHTVLTVMLEAPFRLVRGALPHMYARGWGRIVNISSVHGVRASAYKSAYVSAKHGLEGLSKVVALEGAAHGVTSNCVNPAYVRTPLVERQIADQSKAHGIPADRVVSEIMLADAAVKRLIEPEEVAEAVAYLCGPRASFVTGASLMMDGGWTAH</sequence>
<feature type="compositionally biased region" description="Low complexity" evidence="3">
    <location>
        <begin position="12"/>
        <end position="26"/>
    </location>
</feature>
<dbReference type="InterPro" id="IPR020904">
    <property type="entry name" value="Sc_DH/Rdtase_CS"/>
</dbReference>
<evidence type="ECO:0000256" key="1">
    <source>
        <dbReference type="ARBA" id="ARBA00006484"/>
    </source>
</evidence>
<dbReference type="PANTHER" id="PTHR42879:SF2">
    <property type="entry name" value="3-OXOACYL-[ACYL-CARRIER-PROTEIN] REDUCTASE FABG"/>
    <property type="match status" value="1"/>
</dbReference>
<name>A0A6G2BJD4_9ACTN</name>
<dbReference type="FunFam" id="3.40.50.720:FF:000084">
    <property type="entry name" value="Short-chain dehydrogenase reductase"/>
    <property type="match status" value="1"/>
</dbReference>
<dbReference type="GO" id="GO:0003858">
    <property type="term" value="F:3-hydroxybutyrate dehydrogenase activity"/>
    <property type="evidence" value="ECO:0007669"/>
    <property type="project" value="UniProtKB-EC"/>
</dbReference>
<comment type="similarity">
    <text evidence="1">Belongs to the short-chain dehydrogenases/reductases (SDR) family.</text>
</comment>
<dbReference type="PRINTS" id="PR00080">
    <property type="entry name" value="SDRFAMILY"/>
</dbReference>
<organism evidence="4 5">
    <name type="scientific">Streptomyces taklimakanensis</name>
    <dbReference type="NCBI Taxonomy" id="2569853"/>
    <lineage>
        <taxon>Bacteria</taxon>
        <taxon>Bacillati</taxon>
        <taxon>Actinomycetota</taxon>
        <taxon>Actinomycetes</taxon>
        <taxon>Kitasatosporales</taxon>
        <taxon>Streptomycetaceae</taxon>
        <taxon>Streptomyces</taxon>
    </lineage>
</organism>
<dbReference type="GO" id="GO:0032787">
    <property type="term" value="P:monocarboxylic acid metabolic process"/>
    <property type="evidence" value="ECO:0007669"/>
    <property type="project" value="UniProtKB-ARBA"/>
</dbReference>
<dbReference type="RefSeq" id="WP_155072590.1">
    <property type="nucleotide sequence ID" value="NZ_WIXO01000001.1"/>
</dbReference>
<dbReference type="EMBL" id="WIXO01000001">
    <property type="protein sequence ID" value="MTE22002.1"/>
    <property type="molecule type" value="Genomic_DNA"/>
</dbReference>
<dbReference type="NCBIfam" id="TIGR01963">
    <property type="entry name" value="PHB_DH"/>
    <property type="match status" value="1"/>
</dbReference>
<evidence type="ECO:0000313" key="5">
    <source>
        <dbReference type="Proteomes" id="UP000473014"/>
    </source>
</evidence>
<proteinExistence type="inferred from homology"/>